<organism evidence="5 6">
    <name type="scientific">Alternaria dauci</name>
    <dbReference type="NCBI Taxonomy" id="48095"/>
    <lineage>
        <taxon>Eukaryota</taxon>
        <taxon>Fungi</taxon>
        <taxon>Dikarya</taxon>
        <taxon>Ascomycota</taxon>
        <taxon>Pezizomycotina</taxon>
        <taxon>Dothideomycetes</taxon>
        <taxon>Pleosporomycetidae</taxon>
        <taxon>Pleosporales</taxon>
        <taxon>Pleosporineae</taxon>
        <taxon>Pleosporaceae</taxon>
        <taxon>Alternaria</taxon>
        <taxon>Alternaria sect. Porri</taxon>
    </lineage>
</organism>
<name>A0ABR3UXC9_9PLEO</name>
<dbReference type="GeneID" id="96080978"/>
<dbReference type="InterPro" id="IPR019826">
    <property type="entry name" value="Carboxylesterase_B_AS"/>
</dbReference>
<dbReference type="EC" id="3.1.1.-" evidence="3"/>
<evidence type="ECO:0000313" key="5">
    <source>
        <dbReference type="EMBL" id="KAL1800314.1"/>
    </source>
</evidence>
<dbReference type="RefSeq" id="XP_069310898.1">
    <property type="nucleotide sequence ID" value="XM_069447975.1"/>
</dbReference>
<keyword evidence="2 3" id="KW-0378">Hydrolase</keyword>
<evidence type="ECO:0000256" key="1">
    <source>
        <dbReference type="ARBA" id="ARBA00005964"/>
    </source>
</evidence>
<dbReference type="PANTHER" id="PTHR11559">
    <property type="entry name" value="CARBOXYLESTERASE"/>
    <property type="match status" value="1"/>
</dbReference>
<evidence type="ECO:0000259" key="4">
    <source>
        <dbReference type="Pfam" id="PF00135"/>
    </source>
</evidence>
<protein>
    <recommendedName>
        <fullName evidence="3">Carboxylic ester hydrolase</fullName>
        <ecNumber evidence="3">3.1.1.-</ecNumber>
    </recommendedName>
</protein>
<gene>
    <name evidence="5" type="ORF">ACET3X_000656</name>
</gene>
<dbReference type="Gene3D" id="3.40.50.1820">
    <property type="entry name" value="alpha/beta hydrolase"/>
    <property type="match status" value="1"/>
</dbReference>
<dbReference type="InterPro" id="IPR029058">
    <property type="entry name" value="AB_hydrolase_fold"/>
</dbReference>
<evidence type="ECO:0000256" key="2">
    <source>
        <dbReference type="ARBA" id="ARBA00022801"/>
    </source>
</evidence>
<reference evidence="5 6" key="1">
    <citation type="submission" date="2024-09" db="EMBL/GenBank/DDBJ databases">
        <title>T2T genomes of carrot and Alternaria dauci and their utility for understanding host-pathogen interaction during carrot leaf blight disease.</title>
        <authorList>
            <person name="Liu W."/>
            <person name="Xu S."/>
            <person name="Ou C."/>
            <person name="Liu X."/>
            <person name="Zhuang F."/>
            <person name="Deng X.W."/>
        </authorList>
    </citation>
    <scope>NUCLEOTIDE SEQUENCE [LARGE SCALE GENOMIC DNA]</scope>
    <source>
        <strain evidence="5 6">A2016</strain>
    </source>
</reference>
<accession>A0ABR3UXC9</accession>
<keyword evidence="6" id="KW-1185">Reference proteome</keyword>
<dbReference type="SUPFAM" id="SSF53474">
    <property type="entry name" value="alpha/beta-Hydrolases"/>
    <property type="match status" value="1"/>
</dbReference>
<dbReference type="InterPro" id="IPR002018">
    <property type="entry name" value="CarbesteraseB"/>
</dbReference>
<comment type="similarity">
    <text evidence="1 3">Belongs to the type-B carboxylesterase/lipase family.</text>
</comment>
<proteinExistence type="inferred from homology"/>
<dbReference type="InterPro" id="IPR050309">
    <property type="entry name" value="Type-B_Carboxylest/Lipase"/>
</dbReference>
<dbReference type="Proteomes" id="UP001578633">
    <property type="component" value="Chromosome 1"/>
</dbReference>
<dbReference type="PROSITE" id="PS00122">
    <property type="entry name" value="CARBOXYLESTERASE_B_1"/>
    <property type="match status" value="1"/>
</dbReference>
<evidence type="ECO:0000256" key="3">
    <source>
        <dbReference type="RuleBase" id="RU361235"/>
    </source>
</evidence>
<dbReference type="EMBL" id="JBHGVX010000001">
    <property type="protein sequence ID" value="KAL1800314.1"/>
    <property type="molecule type" value="Genomic_DNA"/>
</dbReference>
<comment type="caution">
    <text evidence="5">The sequence shown here is derived from an EMBL/GenBank/DDBJ whole genome shotgun (WGS) entry which is preliminary data.</text>
</comment>
<dbReference type="Pfam" id="PF00135">
    <property type="entry name" value="COesterase"/>
    <property type="match status" value="1"/>
</dbReference>
<feature type="domain" description="Carboxylesterase type B" evidence="4">
    <location>
        <begin position="36"/>
        <end position="459"/>
    </location>
</feature>
<sequence length="524" mass="56023">MVSPNSSNGLRACAGEEGVKTATLVTPFFTCVGREEEGVKTYLGIKYGKVRNWLAAPELIAEYGEEMIYATGFGPRAPAIDGCALEQAALIQCTIGTGPGTPMSSTECLNLNITVPSIPSGADTAIPVMVFIHGGGFIMGANSWPQYDPSRLVRMSAELGTPVIVVSVNYRLGAPGNLTSEELRKAGYPGNNSLRDQRCALQWVRKHIGAFGGDADNVTLFGESAGAVSVLHQLSSKEPLFRRAISMSGTPLMLKPLPSSATEISYDAMMKGLDLVNVSTQERIASLIAMSPEQLVEKTPMNIPLVPFIDGDMISEAATFAGLSADTFQSLNNSWCEELLIGSCAHDGNVFFFMGLPNDGIASAIHSSFSRNLPTSVAEAVLSAYDITPSSPDDEAMASVINLATDIAYRLPAKYYARAFKGKVASYFFTEPNPWQGRFQGKSTHLLDAVFLFQNFGEHLPTDAKTTARRLAEDFIAFVYGRAGGAPAEGGTKVYGPVVEGGDRLEKVDLDTLSAAWDMFVSGK</sequence>
<evidence type="ECO:0000313" key="6">
    <source>
        <dbReference type="Proteomes" id="UP001578633"/>
    </source>
</evidence>